<gene>
    <name evidence="3" type="ORF">CAUJ_LOCUS9994</name>
</gene>
<dbReference type="InterPro" id="IPR012674">
    <property type="entry name" value="Calycin"/>
</dbReference>
<dbReference type="InterPro" id="IPR045165">
    <property type="entry name" value="Nitrobindin"/>
</dbReference>
<proteinExistence type="predicted"/>
<dbReference type="CDD" id="cd07828">
    <property type="entry name" value="lipocalin_heme-bd-THAP4-like"/>
    <property type="match status" value="1"/>
</dbReference>
<name>A0A8S1HFP3_9PELO</name>
<dbReference type="Gene3D" id="2.40.128.20">
    <property type="match status" value="1"/>
</dbReference>
<dbReference type="SUPFAM" id="SSF50814">
    <property type="entry name" value="Lipocalins"/>
    <property type="match status" value="1"/>
</dbReference>
<organism evidence="3 4">
    <name type="scientific">Caenorhabditis auriculariae</name>
    <dbReference type="NCBI Taxonomy" id="2777116"/>
    <lineage>
        <taxon>Eukaryota</taxon>
        <taxon>Metazoa</taxon>
        <taxon>Ecdysozoa</taxon>
        <taxon>Nematoda</taxon>
        <taxon>Chromadorea</taxon>
        <taxon>Rhabditida</taxon>
        <taxon>Rhabditina</taxon>
        <taxon>Rhabditomorpha</taxon>
        <taxon>Rhabditoidea</taxon>
        <taxon>Rhabditidae</taxon>
        <taxon>Peloderinae</taxon>
        <taxon>Caenorhabditis</taxon>
    </lineage>
</organism>
<protein>
    <recommendedName>
        <fullName evidence="2">ShKT domain-containing protein</fullName>
    </recommendedName>
</protein>
<evidence type="ECO:0000256" key="1">
    <source>
        <dbReference type="PROSITE-ProRule" id="PRU01005"/>
    </source>
</evidence>
<reference evidence="3" key="1">
    <citation type="submission" date="2020-10" db="EMBL/GenBank/DDBJ databases">
        <authorList>
            <person name="Kikuchi T."/>
        </authorList>
    </citation>
    <scope>NUCLEOTIDE SEQUENCE</scope>
    <source>
        <strain evidence="3">NKZ352</strain>
    </source>
</reference>
<sequence>MHAEGAKRSREHKKGVTINLSYATDVDTSGKEMSPMRPIQFCLLISVAERRLRMSQNPIFFFFVTFCVSTAIDARSSSKCQDTDMNCPVWVASNKTDCDFGELVVKHCVKSCQTCGPVVEPQYDVRRLPPNLKSVAWLVGRWRSEFGGKAFFPTIPKFTYGEQLDISIGEVSMGAPLLNYTAFAWDISMPEGDPIEIHSENGYISVRNDEKNGVDVVSLNTAMSNGFMTIEEGESGPNQIKFKLQSIGRISFSHDSAVRLMFREWTLLDESHLEARLLMTTTITRRLMEHTAIIYKKIYP</sequence>
<comment type="caution">
    <text evidence="3">The sequence shown here is derived from an EMBL/GenBank/DDBJ whole genome shotgun (WGS) entry which is preliminary data.</text>
</comment>
<evidence type="ECO:0000313" key="3">
    <source>
        <dbReference type="EMBL" id="CAD6194075.1"/>
    </source>
</evidence>
<evidence type="ECO:0000259" key="2">
    <source>
        <dbReference type="PROSITE" id="PS51670"/>
    </source>
</evidence>
<keyword evidence="4" id="KW-1185">Reference proteome</keyword>
<dbReference type="Proteomes" id="UP000835052">
    <property type="component" value="Unassembled WGS sequence"/>
</dbReference>
<dbReference type="InterPro" id="IPR014878">
    <property type="entry name" value="THAP4-like_heme-bd"/>
</dbReference>
<dbReference type="PANTHER" id="PTHR15854:SF2">
    <property type="entry name" value="MARVEL DOMAIN-CONTAINING PROTEIN-RELATED"/>
    <property type="match status" value="1"/>
</dbReference>
<dbReference type="EMBL" id="CAJGYM010000041">
    <property type="protein sequence ID" value="CAD6194075.1"/>
    <property type="molecule type" value="Genomic_DNA"/>
</dbReference>
<dbReference type="PROSITE" id="PS51670">
    <property type="entry name" value="SHKT"/>
    <property type="match status" value="1"/>
</dbReference>
<accession>A0A8S1HFP3</accession>
<dbReference type="InterPro" id="IPR003582">
    <property type="entry name" value="ShKT_dom"/>
</dbReference>
<dbReference type="Pfam" id="PF08768">
    <property type="entry name" value="THAP4_heme-bd"/>
    <property type="match status" value="1"/>
</dbReference>
<dbReference type="PANTHER" id="PTHR15854">
    <property type="entry name" value="THAP4 PROTEIN"/>
    <property type="match status" value="1"/>
</dbReference>
<dbReference type="AlphaFoldDB" id="A0A8S1HFP3"/>
<evidence type="ECO:0000313" key="4">
    <source>
        <dbReference type="Proteomes" id="UP000835052"/>
    </source>
</evidence>
<dbReference type="OrthoDB" id="58529at2759"/>
<feature type="domain" description="ShKT" evidence="2">
    <location>
        <begin position="80"/>
        <end position="115"/>
    </location>
</feature>
<comment type="caution">
    <text evidence="1">Lacks conserved residue(s) required for the propagation of feature annotation.</text>
</comment>